<keyword evidence="4" id="KW-0812">Transmembrane</keyword>
<keyword evidence="5" id="KW-1133">Transmembrane helix</keyword>
<evidence type="ECO:0000256" key="3">
    <source>
        <dbReference type="ARBA" id="ARBA00022679"/>
    </source>
</evidence>
<sequence>MTCYRSGWTCWKRVIVLSLVFFLVIQVMIFSSVNVLRDTLNIFTRGPTAQQIDVNEKELTNLGNRLEQTGRSIEAILQLRKQHVEEQCLKVQNEEPIFNISTLDHIYVDTKNKLIYCYVPNVASTQWREILLANFVGTDTKYIKKRKIDWKYWYQSKKLKQLKFFPKGEIIEMLKTFFKFMMVRDPMERVLSVWNDKFMDGKNNFYRQRLGRDIVKLFRKSATSSEIERGFIRFDEFLKYIAMSKDPLDRDELWSRYYDLCRPCDLHYDVISTYETLNIDSDYILERIGILDKFRFPVILSKAQSVIKQYTATLELQDQQKFYQIFKTDYEMFNYSMSFK</sequence>
<evidence type="ECO:0000256" key="8">
    <source>
        <dbReference type="ARBA" id="ARBA00023180"/>
    </source>
</evidence>
<keyword evidence="9" id="KW-0119">Carbohydrate metabolism</keyword>
<keyword evidence="9" id="KW-0735">Signal-anchor</keyword>
<evidence type="ECO:0000256" key="9">
    <source>
        <dbReference type="RuleBase" id="RU364020"/>
    </source>
</evidence>
<dbReference type="Proteomes" id="UP000749559">
    <property type="component" value="Unassembled WGS sequence"/>
</dbReference>
<dbReference type="EMBL" id="CAIIXF020000008">
    <property type="protein sequence ID" value="CAH1791989.1"/>
    <property type="molecule type" value="Genomic_DNA"/>
</dbReference>
<dbReference type="InterPro" id="IPR018011">
    <property type="entry name" value="Carb_sulfotrans_8-10"/>
</dbReference>
<dbReference type="AlphaFoldDB" id="A0A8J1XWK7"/>
<dbReference type="InterPro" id="IPR005331">
    <property type="entry name" value="Sulfotransferase"/>
</dbReference>
<comment type="subcellular location">
    <subcellularLocation>
        <location evidence="1 9">Golgi apparatus membrane</location>
        <topology evidence="1 9">Single-pass type II membrane protein</topology>
    </subcellularLocation>
</comment>
<evidence type="ECO:0000256" key="7">
    <source>
        <dbReference type="ARBA" id="ARBA00023136"/>
    </source>
</evidence>
<evidence type="ECO:0000256" key="2">
    <source>
        <dbReference type="ARBA" id="ARBA00006339"/>
    </source>
</evidence>
<organism evidence="10 11">
    <name type="scientific">Owenia fusiformis</name>
    <name type="common">Polychaete worm</name>
    <dbReference type="NCBI Taxonomy" id="6347"/>
    <lineage>
        <taxon>Eukaryota</taxon>
        <taxon>Metazoa</taxon>
        <taxon>Spiralia</taxon>
        <taxon>Lophotrochozoa</taxon>
        <taxon>Annelida</taxon>
        <taxon>Polychaeta</taxon>
        <taxon>Sedentaria</taxon>
        <taxon>Canalipalpata</taxon>
        <taxon>Sabellida</taxon>
        <taxon>Oweniida</taxon>
        <taxon>Oweniidae</taxon>
        <taxon>Owenia</taxon>
    </lineage>
</organism>
<dbReference type="GO" id="GO:0008146">
    <property type="term" value="F:sulfotransferase activity"/>
    <property type="evidence" value="ECO:0007669"/>
    <property type="project" value="InterPro"/>
</dbReference>
<evidence type="ECO:0000256" key="1">
    <source>
        <dbReference type="ARBA" id="ARBA00004323"/>
    </source>
</evidence>
<reference evidence="10" key="1">
    <citation type="submission" date="2022-03" db="EMBL/GenBank/DDBJ databases">
        <authorList>
            <person name="Martin C."/>
        </authorList>
    </citation>
    <scope>NUCLEOTIDE SEQUENCE</scope>
</reference>
<keyword evidence="6 9" id="KW-0333">Golgi apparatus</keyword>
<dbReference type="GO" id="GO:0016051">
    <property type="term" value="P:carbohydrate biosynthetic process"/>
    <property type="evidence" value="ECO:0007669"/>
    <property type="project" value="InterPro"/>
</dbReference>
<protein>
    <recommendedName>
        <fullName evidence="9">Carbohydrate sulfotransferase</fullName>
        <ecNumber evidence="9">2.8.2.-</ecNumber>
    </recommendedName>
</protein>
<comment type="caution">
    <text evidence="10">The sequence shown here is derived from an EMBL/GenBank/DDBJ whole genome shotgun (WGS) entry which is preliminary data.</text>
</comment>
<evidence type="ECO:0000256" key="5">
    <source>
        <dbReference type="ARBA" id="ARBA00022989"/>
    </source>
</evidence>
<accession>A0A8J1XWK7</accession>
<proteinExistence type="inferred from homology"/>
<evidence type="ECO:0000313" key="11">
    <source>
        <dbReference type="Proteomes" id="UP000749559"/>
    </source>
</evidence>
<comment type="similarity">
    <text evidence="2 9">Belongs to the sulfotransferase 2 family.</text>
</comment>
<evidence type="ECO:0000256" key="4">
    <source>
        <dbReference type="ARBA" id="ARBA00022692"/>
    </source>
</evidence>
<dbReference type="PANTHER" id="PTHR12137:SF54">
    <property type="entry name" value="CARBOHYDRATE SULFOTRANSFERASE"/>
    <property type="match status" value="1"/>
</dbReference>
<dbReference type="Pfam" id="PF03567">
    <property type="entry name" value="Sulfotransfer_2"/>
    <property type="match status" value="1"/>
</dbReference>
<dbReference type="GO" id="GO:0000139">
    <property type="term" value="C:Golgi membrane"/>
    <property type="evidence" value="ECO:0007669"/>
    <property type="project" value="UniProtKB-SubCell"/>
</dbReference>
<dbReference type="OrthoDB" id="2019940at2759"/>
<dbReference type="PANTHER" id="PTHR12137">
    <property type="entry name" value="CARBOHYDRATE SULFOTRANSFERASE"/>
    <property type="match status" value="1"/>
</dbReference>
<name>A0A8J1XWK7_OWEFU</name>
<keyword evidence="7" id="KW-0472">Membrane</keyword>
<evidence type="ECO:0000256" key="6">
    <source>
        <dbReference type="ARBA" id="ARBA00023034"/>
    </source>
</evidence>
<evidence type="ECO:0000313" key="10">
    <source>
        <dbReference type="EMBL" id="CAH1791989.1"/>
    </source>
</evidence>
<dbReference type="EC" id="2.8.2.-" evidence="9"/>
<keyword evidence="8 9" id="KW-0325">Glycoprotein</keyword>
<keyword evidence="11" id="KW-1185">Reference proteome</keyword>
<gene>
    <name evidence="10" type="ORF">OFUS_LOCUS17017</name>
</gene>
<keyword evidence="3 9" id="KW-0808">Transferase</keyword>